<dbReference type="Proteomes" id="UP000603728">
    <property type="component" value="Unassembled WGS sequence"/>
</dbReference>
<evidence type="ECO:0000256" key="1">
    <source>
        <dbReference type="ARBA" id="ARBA00022801"/>
    </source>
</evidence>
<dbReference type="RefSeq" id="WP_202006315.1">
    <property type="nucleotide sequence ID" value="NZ_JAERSF010000005.1"/>
</dbReference>
<dbReference type="Pfam" id="PF02449">
    <property type="entry name" value="Glyco_hydro_42"/>
    <property type="match status" value="1"/>
</dbReference>
<proteinExistence type="predicted"/>
<keyword evidence="2" id="KW-0326">Glycosidase</keyword>
<protein>
    <submittedName>
        <fullName evidence="4">Beta-galactosidase</fullName>
    </submittedName>
</protein>
<organism evidence="4 5">
    <name type="scientific">Flavobacterium tagetis</name>
    <dbReference type="NCBI Taxonomy" id="2801336"/>
    <lineage>
        <taxon>Bacteria</taxon>
        <taxon>Pseudomonadati</taxon>
        <taxon>Bacteroidota</taxon>
        <taxon>Flavobacteriia</taxon>
        <taxon>Flavobacteriales</taxon>
        <taxon>Flavobacteriaceae</taxon>
        <taxon>Flavobacterium</taxon>
    </lineage>
</organism>
<reference evidence="4 5" key="1">
    <citation type="submission" date="2021-01" db="EMBL/GenBank/DDBJ databases">
        <title>Genome seq and assembly of Flavobacterium sp. GN10.</title>
        <authorList>
            <person name="Chhetri G."/>
        </authorList>
    </citation>
    <scope>NUCLEOTIDE SEQUENCE [LARGE SCALE GENOMIC DNA]</scope>
    <source>
        <strain evidence="4 5">GN10</strain>
    </source>
</reference>
<evidence type="ECO:0000313" key="5">
    <source>
        <dbReference type="Proteomes" id="UP000603728"/>
    </source>
</evidence>
<sequence length="326" mass="38168">MLNIYYIILVSFLFTNEKKDINSEFKTPLYAIVRSNISDSDLIKVLEHPHIEGITYYVGWSKLNPDEHIYDFSSLKKILNLAKKHNKKVNFGVLTGRWSPNWLKDKKIKYLYWEHFDDYVEAGNVSLAEAPVPWDKRFNHFFEVFLLKLKIIVDQNEDVLNAIEITGGSNTNGIETNFICSDKEFKRVGFRYSKYIKNWEQIIDTFVKLFPNTVLTLAIHDVYGVRRTDLVSKELIAYCDLKYSERIKIAAFAFSEEQWFSKGNQYADLVLQLHPNDIMLQSIRIYSNVNTTNDSFNQMLLKADKIGPMWLEIWSEDIIAGFLNLK</sequence>
<feature type="domain" description="Glycoside hydrolase family 42 N-terminal" evidence="3">
    <location>
        <begin position="46"/>
        <end position="107"/>
    </location>
</feature>
<dbReference type="EMBL" id="JAERSF010000005">
    <property type="protein sequence ID" value="MBL0739319.1"/>
    <property type="molecule type" value="Genomic_DNA"/>
</dbReference>
<keyword evidence="5" id="KW-1185">Reference proteome</keyword>
<name>A0ABS1KIL4_9FLAO</name>
<keyword evidence="1" id="KW-0378">Hydrolase</keyword>
<dbReference type="Gene3D" id="3.20.20.80">
    <property type="entry name" value="Glycosidases"/>
    <property type="match status" value="1"/>
</dbReference>
<comment type="caution">
    <text evidence="4">The sequence shown here is derived from an EMBL/GenBank/DDBJ whole genome shotgun (WGS) entry which is preliminary data.</text>
</comment>
<evidence type="ECO:0000313" key="4">
    <source>
        <dbReference type="EMBL" id="MBL0739319.1"/>
    </source>
</evidence>
<accession>A0ABS1KIL4</accession>
<gene>
    <name evidence="4" type="ORF">JI750_20685</name>
</gene>
<evidence type="ECO:0000256" key="2">
    <source>
        <dbReference type="ARBA" id="ARBA00023295"/>
    </source>
</evidence>
<dbReference type="InterPro" id="IPR013529">
    <property type="entry name" value="Glyco_hydro_42_N"/>
</dbReference>
<dbReference type="SUPFAM" id="SSF51445">
    <property type="entry name" value="(Trans)glycosidases"/>
    <property type="match status" value="1"/>
</dbReference>
<evidence type="ECO:0000259" key="3">
    <source>
        <dbReference type="Pfam" id="PF02449"/>
    </source>
</evidence>
<dbReference type="InterPro" id="IPR017853">
    <property type="entry name" value="GH"/>
</dbReference>